<feature type="transmembrane region" description="Helical" evidence="8">
    <location>
        <begin position="9"/>
        <end position="28"/>
    </location>
</feature>
<sequence>MFKNNTARILFFCAVAIGVWAYFAGLAIDFTRDAGKYATVAKEIFQNGNYINLTVHGQAYDQKPPLLFWMGALGFTIGGISNFWFKLPVLLLVFAGFYWAFQLGKSLYNRRVGMFTAVFLFFSLIYSLYSMDIHTDTPFQAFVTLALWQLFEFIKTKRDKHWIVGFAAIGLSMLCKGPLGGILVAFAVLGHLLLRKDFRFLLNIRWYLGAVLAFVVASPALIGLWNQFGWEGIRFFFWDNNVGRITGSYVQAVNDPIFYVHSLAYLLLPWSLMFFISAFSEIRHLIRSRFRANEYFTFTGIWIFFVIINASSSQLPNYVFGVVPLMAVLIAKWVDIALIGKSKLLKVFGHTQTVVVIILWNFIVLILGYLFPVHSVFVLLLSIIGGVITVYLRYKVREEVAKLLMPSIVTFSVLMFLFNVHVYPYMFGFQAPPKAARYFNEHAKPGDTLYNYKYPQYELFFYSEPQAKQIYSDEEMEQIAGVKGSWVFTDPDGLIELDKLTFEPDTIIEYKHLYLNRGGRFVNPKTRDDVLQPMYLIKY</sequence>
<feature type="transmembrane region" description="Helical" evidence="8">
    <location>
        <begin position="162"/>
        <end position="194"/>
    </location>
</feature>
<keyword evidence="6 8" id="KW-1133">Transmembrane helix</keyword>
<dbReference type="GO" id="GO:0005886">
    <property type="term" value="C:plasma membrane"/>
    <property type="evidence" value="ECO:0007669"/>
    <property type="project" value="UniProtKB-SubCell"/>
</dbReference>
<feature type="transmembrane region" description="Helical" evidence="8">
    <location>
        <begin position="318"/>
        <end position="339"/>
    </location>
</feature>
<feature type="transmembrane region" description="Helical" evidence="8">
    <location>
        <begin position="403"/>
        <end position="426"/>
    </location>
</feature>
<dbReference type="PANTHER" id="PTHR33908:SF3">
    <property type="entry name" value="UNDECAPRENYL PHOSPHATE-ALPHA-4-AMINO-4-DEOXY-L-ARABINOSE ARABINOSYL TRANSFERASE"/>
    <property type="match status" value="1"/>
</dbReference>
<proteinExistence type="predicted"/>
<dbReference type="EMBL" id="JAPOHD010000017">
    <property type="protein sequence ID" value="MCY1720536.1"/>
    <property type="molecule type" value="Genomic_DNA"/>
</dbReference>
<protein>
    <submittedName>
        <fullName evidence="10">Glycosyltransferase family 39 protein</fullName>
        <ecNumber evidence="10">2.4.-.-</ecNumber>
    </submittedName>
</protein>
<dbReference type="PANTHER" id="PTHR33908">
    <property type="entry name" value="MANNOSYLTRANSFERASE YKCB-RELATED"/>
    <property type="match status" value="1"/>
</dbReference>
<evidence type="ECO:0000313" key="11">
    <source>
        <dbReference type="Proteomes" id="UP001145087"/>
    </source>
</evidence>
<dbReference type="EC" id="2.4.-.-" evidence="10"/>
<feature type="transmembrane region" description="Helical" evidence="8">
    <location>
        <begin position="67"/>
        <end position="100"/>
    </location>
</feature>
<gene>
    <name evidence="10" type="ORF">OU798_09300</name>
</gene>
<evidence type="ECO:0000256" key="8">
    <source>
        <dbReference type="SAM" id="Phobius"/>
    </source>
</evidence>
<feature type="transmembrane region" description="Helical" evidence="8">
    <location>
        <begin position="292"/>
        <end position="312"/>
    </location>
</feature>
<evidence type="ECO:0000256" key="3">
    <source>
        <dbReference type="ARBA" id="ARBA00022676"/>
    </source>
</evidence>
<keyword evidence="5 8" id="KW-0812">Transmembrane</keyword>
<keyword evidence="2" id="KW-1003">Cell membrane</keyword>
<feature type="transmembrane region" description="Helical" evidence="8">
    <location>
        <begin position="376"/>
        <end position="394"/>
    </location>
</feature>
<keyword evidence="7 8" id="KW-0472">Membrane</keyword>
<dbReference type="GO" id="GO:0009103">
    <property type="term" value="P:lipopolysaccharide biosynthetic process"/>
    <property type="evidence" value="ECO:0007669"/>
    <property type="project" value="UniProtKB-ARBA"/>
</dbReference>
<feature type="transmembrane region" description="Helical" evidence="8">
    <location>
        <begin position="206"/>
        <end position="225"/>
    </location>
</feature>
<dbReference type="Pfam" id="PF13231">
    <property type="entry name" value="PMT_2"/>
    <property type="match status" value="1"/>
</dbReference>
<dbReference type="GO" id="GO:0010041">
    <property type="term" value="P:response to iron(III) ion"/>
    <property type="evidence" value="ECO:0007669"/>
    <property type="project" value="TreeGrafter"/>
</dbReference>
<accession>A0A9X3F852</accession>
<dbReference type="InterPro" id="IPR050297">
    <property type="entry name" value="LipidA_mod_glycosyltrf_83"/>
</dbReference>
<feature type="transmembrane region" description="Helical" evidence="8">
    <location>
        <begin position="351"/>
        <end position="370"/>
    </location>
</feature>
<evidence type="ECO:0000256" key="4">
    <source>
        <dbReference type="ARBA" id="ARBA00022679"/>
    </source>
</evidence>
<name>A0A9X3F852_9BACT</name>
<dbReference type="RefSeq" id="WP_343332868.1">
    <property type="nucleotide sequence ID" value="NZ_JAPOHD010000017.1"/>
</dbReference>
<dbReference type="Proteomes" id="UP001145087">
    <property type="component" value="Unassembled WGS sequence"/>
</dbReference>
<evidence type="ECO:0000313" key="10">
    <source>
        <dbReference type="EMBL" id="MCY1720536.1"/>
    </source>
</evidence>
<reference evidence="10" key="1">
    <citation type="submission" date="2022-11" db="EMBL/GenBank/DDBJ databases">
        <title>Marilongibacter aestuarii gen. nov., sp. nov., isolated from tidal flat sediment.</title>
        <authorList>
            <person name="Jiayan W."/>
        </authorList>
    </citation>
    <scope>NUCLEOTIDE SEQUENCE</scope>
    <source>
        <strain evidence="10">Z1-6</strain>
    </source>
</reference>
<evidence type="ECO:0000256" key="7">
    <source>
        <dbReference type="ARBA" id="ARBA00023136"/>
    </source>
</evidence>
<comment type="caution">
    <text evidence="10">The sequence shown here is derived from an EMBL/GenBank/DDBJ whole genome shotgun (WGS) entry which is preliminary data.</text>
</comment>
<evidence type="ECO:0000259" key="9">
    <source>
        <dbReference type="Pfam" id="PF13231"/>
    </source>
</evidence>
<evidence type="ECO:0000256" key="2">
    <source>
        <dbReference type="ARBA" id="ARBA00022475"/>
    </source>
</evidence>
<evidence type="ECO:0000256" key="6">
    <source>
        <dbReference type="ARBA" id="ARBA00022989"/>
    </source>
</evidence>
<feature type="transmembrane region" description="Helical" evidence="8">
    <location>
        <begin position="112"/>
        <end position="129"/>
    </location>
</feature>
<dbReference type="AlphaFoldDB" id="A0A9X3F852"/>
<feature type="domain" description="Glycosyltransferase RgtA/B/C/D-like" evidence="9">
    <location>
        <begin position="63"/>
        <end position="222"/>
    </location>
</feature>
<keyword evidence="3 10" id="KW-0328">Glycosyltransferase</keyword>
<keyword evidence="4 10" id="KW-0808">Transferase</keyword>
<evidence type="ECO:0000256" key="1">
    <source>
        <dbReference type="ARBA" id="ARBA00004651"/>
    </source>
</evidence>
<comment type="subcellular location">
    <subcellularLocation>
        <location evidence="1">Cell membrane</location>
        <topology evidence="1">Multi-pass membrane protein</topology>
    </subcellularLocation>
</comment>
<feature type="transmembrane region" description="Helical" evidence="8">
    <location>
        <begin position="257"/>
        <end position="280"/>
    </location>
</feature>
<keyword evidence="11" id="KW-1185">Reference proteome</keyword>
<organism evidence="10 11">
    <name type="scientific">Draconibacterium aestuarii</name>
    <dbReference type="NCBI Taxonomy" id="2998507"/>
    <lineage>
        <taxon>Bacteria</taxon>
        <taxon>Pseudomonadati</taxon>
        <taxon>Bacteroidota</taxon>
        <taxon>Bacteroidia</taxon>
        <taxon>Marinilabiliales</taxon>
        <taxon>Prolixibacteraceae</taxon>
        <taxon>Draconibacterium</taxon>
    </lineage>
</organism>
<evidence type="ECO:0000256" key="5">
    <source>
        <dbReference type="ARBA" id="ARBA00022692"/>
    </source>
</evidence>
<dbReference type="InterPro" id="IPR038731">
    <property type="entry name" value="RgtA/B/C-like"/>
</dbReference>
<dbReference type="GO" id="GO:0016763">
    <property type="term" value="F:pentosyltransferase activity"/>
    <property type="evidence" value="ECO:0007669"/>
    <property type="project" value="TreeGrafter"/>
</dbReference>